<accession>A0A921LPU6</accession>
<organism evidence="2 3">
    <name type="scientific">Subdoligranulum variabile</name>
    <dbReference type="NCBI Taxonomy" id="214851"/>
    <lineage>
        <taxon>Bacteria</taxon>
        <taxon>Bacillati</taxon>
        <taxon>Bacillota</taxon>
        <taxon>Clostridia</taxon>
        <taxon>Eubacteriales</taxon>
        <taxon>Oscillospiraceae</taxon>
        <taxon>Subdoligranulum</taxon>
    </lineage>
</organism>
<comment type="caution">
    <text evidence="2">The sequence shown here is derived from an EMBL/GenBank/DDBJ whole genome shotgun (WGS) entry which is preliminary data.</text>
</comment>
<dbReference type="PROSITE" id="PS51257">
    <property type="entry name" value="PROKAR_LIPOPROTEIN"/>
    <property type="match status" value="1"/>
</dbReference>
<dbReference type="PANTHER" id="PTHR37806:SF1">
    <property type="entry name" value="PEPTIDASE C39-LIKE DOMAIN-CONTAINING PROTEIN"/>
    <property type="match status" value="1"/>
</dbReference>
<dbReference type="PANTHER" id="PTHR37806">
    <property type="entry name" value="LMO0724 PROTEIN"/>
    <property type="match status" value="1"/>
</dbReference>
<dbReference type="Gene3D" id="3.90.70.10">
    <property type="entry name" value="Cysteine proteinases"/>
    <property type="match status" value="1"/>
</dbReference>
<sequence>MKRAEEEKRKAAVCLILAGTLVLTGCGATVMIPSDVATAETATAESAEGSMGYMLAEETSYDELASVWALMQQTAETAETALWLPPEIQLDVKNIDQNPELPNGCEITSAAIVLNYLGYSIDKVTLSENYLSLGIPYWEADPDVEFMGNPADELAFYCQPGAIVRAVNAYLSDMDSDYKAVDISGSSVEELYEWVANGTPVLVWTTRAFSEPLYNNTFQLEDGSWPYANSHCLVLTGYGEEVCYLADPMLEVTQIDKDTFAERYVQRGEYAMVITRI</sequence>
<protein>
    <submittedName>
        <fullName evidence="2">C39 family peptidase</fullName>
    </submittedName>
</protein>
<reference evidence="2" key="2">
    <citation type="submission" date="2021-09" db="EMBL/GenBank/DDBJ databases">
        <authorList>
            <person name="Gilroy R."/>
        </authorList>
    </citation>
    <scope>NUCLEOTIDE SEQUENCE</scope>
    <source>
        <strain evidence="2">ChiBcec21-2208</strain>
    </source>
</reference>
<dbReference type="InterPro" id="IPR039564">
    <property type="entry name" value="Peptidase_C39-like"/>
</dbReference>
<name>A0A921LPU6_9FIRM</name>
<reference evidence="2" key="1">
    <citation type="journal article" date="2021" name="PeerJ">
        <title>Extensive microbial diversity within the chicken gut microbiome revealed by metagenomics and culture.</title>
        <authorList>
            <person name="Gilroy R."/>
            <person name="Ravi A."/>
            <person name="Getino M."/>
            <person name="Pursley I."/>
            <person name="Horton D.L."/>
            <person name="Alikhan N.F."/>
            <person name="Baker D."/>
            <person name="Gharbi K."/>
            <person name="Hall N."/>
            <person name="Watson M."/>
            <person name="Adriaenssens E.M."/>
            <person name="Foster-Nyarko E."/>
            <person name="Jarju S."/>
            <person name="Secka A."/>
            <person name="Antonio M."/>
            <person name="Oren A."/>
            <person name="Chaudhuri R.R."/>
            <person name="La Ragione R."/>
            <person name="Hildebrand F."/>
            <person name="Pallen M.J."/>
        </authorList>
    </citation>
    <scope>NUCLEOTIDE SEQUENCE</scope>
    <source>
        <strain evidence="2">ChiBcec21-2208</strain>
    </source>
</reference>
<proteinExistence type="predicted"/>
<feature type="domain" description="Peptidase C39-like" evidence="1">
    <location>
        <begin position="90"/>
        <end position="249"/>
    </location>
</feature>
<gene>
    <name evidence="2" type="ORF">K8V20_11770</name>
</gene>
<dbReference type="AlphaFoldDB" id="A0A921LPU6"/>
<dbReference type="Pfam" id="PF13529">
    <property type="entry name" value="Peptidase_C39_2"/>
    <property type="match status" value="1"/>
</dbReference>
<evidence type="ECO:0000259" key="1">
    <source>
        <dbReference type="Pfam" id="PF13529"/>
    </source>
</evidence>
<evidence type="ECO:0000313" key="3">
    <source>
        <dbReference type="Proteomes" id="UP000782880"/>
    </source>
</evidence>
<dbReference type="Proteomes" id="UP000782880">
    <property type="component" value="Unassembled WGS sequence"/>
</dbReference>
<dbReference type="EMBL" id="DYVE01000302">
    <property type="protein sequence ID" value="HJG29305.1"/>
    <property type="molecule type" value="Genomic_DNA"/>
</dbReference>
<evidence type="ECO:0000313" key="2">
    <source>
        <dbReference type="EMBL" id="HJG29305.1"/>
    </source>
</evidence>